<name>A0A6N6RJL9_9FLAO</name>
<evidence type="ECO:0000313" key="2">
    <source>
        <dbReference type="EMBL" id="KAB2813897.1"/>
    </source>
</evidence>
<keyword evidence="1" id="KW-0812">Transmembrane</keyword>
<accession>A0A6N6RJL9</accession>
<keyword evidence="1" id="KW-1133">Transmembrane helix</keyword>
<dbReference type="AlphaFoldDB" id="A0A6N6RJL9"/>
<sequence length="139" mass="15950">MKEKVIRTKFRVKTVFILAITLLLSQTFTLIGMSEFNWADFIPTLVICGGSAFFLYTGTRMEKITLTDNEMTVRSGAMLHVKIEKTKVRSFKIRDTTKLERFFGQPKQIIEVKYNTFDDGVIQSTDPAVIQWLEEAKAS</sequence>
<keyword evidence="1" id="KW-0472">Membrane</keyword>
<gene>
    <name evidence="2" type="ORF">F8C67_04220</name>
</gene>
<organism evidence="2 3">
    <name type="scientific">Phaeocystidibacter luteus</name>
    <dbReference type="NCBI Taxonomy" id="911197"/>
    <lineage>
        <taxon>Bacteria</taxon>
        <taxon>Pseudomonadati</taxon>
        <taxon>Bacteroidota</taxon>
        <taxon>Flavobacteriia</taxon>
        <taxon>Flavobacteriales</taxon>
        <taxon>Phaeocystidibacteraceae</taxon>
        <taxon>Phaeocystidibacter</taxon>
    </lineage>
</organism>
<comment type="caution">
    <text evidence="2">The sequence shown here is derived from an EMBL/GenBank/DDBJ whole genome shotgun (WGS) entry which is preliminary data.</text>
</comment>
<dbReference type="EMBL" id="WBVO01000002">
    <property type="protein sequence ID" value="KAB2813897.1"/>
    <property type="molecule type" value="Genomic_DNA"/>
</dbReference>
<evidence type="ECO:0000313" key="3">
    <source>
        <dbReference type="Proteomes" id="UP000468650"/>
    </source>
</evidence>
<keyword evidence="3" id="KW-1185">Reference proteome</keyword>
<protein>
    <submittedName>
        <fullName evidence="2">Uncharacterized protein</fullName>
    </submittedName>
</protein>
<dbReference type="Proteomes" id="UP000468650">
    <property type="component" value="Unassembled WGS sequence"/>
</dbReference>
<proteinExistence type="predicted"/>
<reference evidence="2 3" key="1">
    <citation type="submission" date="2019-09" db="EMBL/GenBank/DDBJ databases">
        <title>Genomes of family Cryomorphaceae.</title>
        <authorList>
            <person name="Bowman J.P."/>
        </authorList>
    </citation>
    <scope>NUCLEOTIDE SEQUENCE [LARGE SCALE GENOMIC DNA]</scope>
    <source>
        <strain evidence="2 3">LMG 25704</strain>
    </source>
</reference>
<feature type="transmembrane region" description="Helical" evidence="1">
    <location>
        <begin position="38"/>
        <end position="56"/>
    </location>
</feature>
<feature type="transmembrane region" description="Helical" evidence="1">
    <location>
        <begin position="12"/>
        <end position="32"/>
    </location>
</feature>
<dbReference type="RefSeq" id="WP_151666565.1">
    <property type="nucleotide sequence ID" value="NZ_WBVO01000002.1"/>
</dbReference>
<evidence type="ECO:0000256" key="1">
    <source>
        <dbReference type="SAM" id="Phobius"/>
    </source>
</evidence>